<evidence type="ECO:0000256" key="4">
    <source>
        <dbReference type="ARBA" id="ARBA00023125"/>
    </source>
</evidence>
<dbReference type="CDD" id="cd07377">
    <property type="entry name" value="WHTH_GntR"/>
    <property type="match status" value="1"/>
</dbReference>
<dbReference type="InterPro" id="IPR051446">
    <property type="entry name" value="HTH_trans_reg/aminotransferase"/>
</dbReference>
<evidence type="ECO:0000256" key="1">
    <source>
        <dbReference type="ARBA" id="ARBA00005384"/>
    </source>
</evidence>
<dbReference type="GO" id="GO:0008483">
    <property type="term" value="F:transaminase activity"/>
    <property type="evidence" value="ECO:0007669"/>
    <property type="project" value="UniProtKB-KW"/>
</dbReference>
<protein>
    <submittedName>
        <fullName evidence="7">PLP-dependent aminotransferase family protein</fullName>
    </submittedName>
</protein>
<dbReference type="SMART" id="SM00345">
    <property type="entry name" value="HTH_GNTR"/>
    <property type="match status" value="1"/>
</dbReference>
<keyword evidence="4" id="KW-0238">DNA-binding</keyword>
<dbReference type="GO" id="GO:0030170">
    <property type="term" value="F:pyridoxal phosphate binding"/>
    <property type="evidence" value="ECO:0007669"/>
    <property type="project" value="InterPro"/>
</dbReference>
<dbReference type="PROSITE" id="PS50949">
    <property type="entry name" value="HTH_GNTR"/>
    <property type="match status" value="1"/>
</dbReference>
<dbReference type="InterPro" id="IPR004839">
    <property type="entry name" value="Aminotransferase_I/II_large"/>
</dbReference>
<sequence>MPRTANRIELPVLAPLDRGAGRLGQQLAQQLRDAIRGGALRPGDPLPATRHLAAALKVARGTVVEAFELLVAEGWLASKAGAGTSVARPPAADPAPATSAGAAGFVRPLPAAAARYAAVAAALYPLPAAPFAISVPTGRVAPDDSWRKLSNRVRASRAAAPAGYADPQGLRPLRAAIADYVRKARSVACEADQVVITAGTQQGLHLASAVLLGENDQAWVEDPAYVGLTALLEGGGRASRIVRVPVDAEGLCVEEGVRRAPHARVAFVTPSHQYPLGMPMSMARREALLAWARARNAWIVEDDYDSELRYAGHPYPALQGMGGRQVIYLGTFSKILFPSLRIGYLIAPPDLVAAFRGARITMDRHPPTADQHVLAAFIAEGLLDRHVRRIRKAYSDSRLALIDLLRAHLPAELAQVQPIDQGVHLLVWLHAAIDDVALARRAADAGVAVRPLSVTYGEQGGLRRSGLILGFGGYPVDRMTLAAQRLASLIRDAARPRD</sequence>
<keyword evidence="2" id="KW-0663">Pyridoxal phosphate</keyword>
<accession>A0A109XVZ7</accession>
<dbReference type="Pfam" id="PF00155">
    <property type="entry name" value="Aminotran_1_2"/>
    <property type="match status" value="1"/>
</dbReference>
<dbReference type="SUPFAM" id="SSF46785">
    <property type="entry name" value="Winged helix' DNA-binding domain"/>
    <property type="match status" value="1"/>
</dbReference>
<organism evidence="7 8">
    <name type="scientific">Alcaligenes xylosoxydans xylosoxydans</name>
    <name type="common">Achromobacter xylosoxidans</name>
    <dbReference type="NCBI Taxonomy" id="85698"/>
    <lineage>
        <taxon>Bacteria</taxon>
        <taxon>Pseudomonadati</taxon>
        <taxon>Pseudomonadota</taxon>
        <taxon>Betaproteobacteria</taxon>
        <taxon>Burkholderiales</taxon>
        <taxon>Alcaligenaceae</taxon>
        <taxon>Achromobacter</taxon>
    </lineage>
</organism>
<evidence type="ECO:0000256" key="2">
    <source>
        <dbReference type="ARBA" id="ARBA00022898"/>
    </source>
</evidence>
<evidence type="ECO:0000313" key="7">
    <source>
        <dbReference type="EMBL" id="AMG35241.1"/>
    </source>
</evidence>
<dbReference type="Pfam" id="PF00392">
    <property type="entry name" value="GntR"/>
    <property type="match status" value="1"/>
</dbReference>
<evidence type="ECO:0000259" key="6">
    <source>
        <dbReference type="PROSITE" id="PS50949"/>
    </source>
</evidence>
<dbReference type="InterPro" id="IPR015424">
    <property type="entry name" value="PyrdxlP-dep_Trfase"/>
</dbReference>
<dbReference type="InterPro" id="IPR036388">
    <property type="entry name" value="WH-like_DNA-bd_sf"/>
</dbReference>
<proteinExistence type="inferred from homology"/>
<dbReference type="Proteomes" id="UP000060602">
    <property type="component" value="Chromosome"/>
</dbReference>
<evidence type="ECO:0000256" key="3">
    <source>
        <dbReference type="ARBA" id="ARBA00023015"/>
    </source>
</evidence>
<reference evidence="8" key="1">
    <citation type="submission" date="2015-12" db="EMBL/GenBank/DDBJ databases">
        <title>FDA dAtabase for Regulatory Grade micrObial Sequences (FDA-ARGOS): Supporting development and validation of Infectious Disease Dx tests.</title>
        <authorList>
            <person name="Case J."/>
            <person name="Tallon L."/>
            <person name="Sadzewicz L."/>
            <person name="Sengamalay N."/>
            <person name="Ott S."/>
            <person name="Godinez A."/>
            <person name="Nagaraj S."/>
            <person name="Nadendla S."/>
            <person name="Sichtig H."/>
        </authorList>
    </citation>
    <scope>NUCLEOTIDE SEQUENCE [LARGE SCALE GENOMIC DNA]</scope>
    <source>
        <strain evidence="8">FDAARGOS_147</strain>
    </source>
</reference>
<dbReference type="Gene3D" id="3.40.640.10">
    <property type="entry name" value="Type I PLP-dependent aspartate aminotransferase-like (Major domain)"/>
    <property type="match status" value="1"/>
</dbReference>
<dbReference type="InterPro" id="IPR036390">
    <property type="entry name" value="WH_DNA-bd_sf"/>
</dbReference>
<name>A0A109XVZ7_ALCXX</name>
<comment type="similarity">
    <text evidence="1">In the C-terminal section; belongs to the class-I pyridoxal-phosphate-dependent aminotransferase family.</text>
</comment>
<gene>
    <name evidence="7" type="ORF">AL504_03805</name>
</gene>
<dbReference type="SUPFAM" id="SSF53383">
    <property type="entry name" value="PLP-dependent transferases"/>
    <property type="match status" value="1"/>
</dbReference>
<dbReference type="AlphaFoldDB" id="A0A109XVZ7"/>
<feature type="domain" description="HTH gntR-type" evidence="6">
    <location>
        <begin position="21"/>
        <end position="89"/>
    </location>
</feature>
<keyword evidence="7" id="KW-0808">Transferase</keyword>
<keyword evidence="3" id="KW-0805">Transcription regulation</keyword>
<keyword evidence="7" id="KW-0032">Aminotransferase</keyword>
<dbReference type="InterPro" id="IPR015421">
    <property type="entry name" value="PyrdxlP-dep_Trfase_major"/>
</dbReference>
<evidence type="ECO:0000256" key="5">
    <source>
        <dbReference type="ARBA" id="ARBA00023163"/>
    </source>
</evidence>
<dbReference type="PANTHER" id="PTHR46577">
    <property type="entry name" value="HTH-TYPE TRANSCRIPTIONAL REGULATORY PROTEIN GABR"/>
    <property type="match status" value="1"/>
</dbReference>
<dbReference type="EMBL" id="CP014060">
    <property type="protein sequence ID" value="AMG35241.1"/>
    <property type="molecule type" value="Genomic_DNA"/>
</dbReference>
<evidence type="ECO:0000313" key="8">
    <source>
        <dbReference type="Proteomes" id="UP000060602"/>
    </source>
</evidence>
<dbReference type="GO" id="GO:0003677">
    <property type="term" value="F:DNA binding"/>
    <property type="evidence" value="ECO:0007669"/>
    <property type="project" value="UniProtKB-KW"/>
</dbReference>
<dbReference type="RefSeq" id="WP_061071244.1">
    <property type="nucleotide sequence ID" value="NZ_CP014060.2"/>
</dbReference>
<dbReference type="CDD" id="cd00609">
    <property type="entry name" value="AAT_like"/>
    <property type="match status" value="1"/>
</dbReference>
<dbReference type="PANTHER" id="PTHR46577:SF1">
    <property type="entry name" value="HTH-TYPE TRANSCRIPTIONAL REGULATORY PROTEIN GABR"/>
    <property type="match status" value="1"/>
</dbReference>
<dbReference type="GO" id="GO:0003700">
    <property type="term" value="F:DNA-binding transcription factor activity"/>
    <property type="evidence" value="ECO:0007669"/>
    <property type="project" value="InterPro"/>
</dbReference>
<dbReference type="InterPro" id="IPR000524">
    <property type="entry name" value="Tscrpt_reg_HTH_GntR"/>
</dbReference>
<dbReference type="Gene3D" id="1.10.10.10">
    <property type="entry name" value="Winged helix-like DNA-binding domain superfamily/Winged helix DNA-binding domain"/>
    <property type="match status" value="1"/>
</dbReference>
<keyword evidence="5" id="KW-0804">Transcription</keyword>